<feature type="compositionally biased region" description="Polar residues" evidence="1">
    <location>
        <begin position="762"/>
        <end position="773"/>
    </location>
</feature>
<feature type="compositionally biased region" description="Basic and acidic residues" evidence="1">
    <location>
        <begin position="748"/>
        <end position="760"/>
    </location>
</feature>
<evidence type="ECO:0000256" key="1">
    <source>
        <dbReference type="SAM" id="MobiDB-lite"/>
    </source>
</evidence>
<feature type="compositionally biased region" description="Basic residues" evidence="1">
    <location>
        <begin position="606"/>
        <end position="621"/>
    </location>
</feature>
<dbReference type="Gene3D" id="3.20.20.150">
    <property type="entry name" value="Divalent-metal-dependent TIM barrel enzymes"/>
    <property type="match status" value="1"/>
</dbReference>
<feature type="region of interest" description="Disordered" evidence="1">
    <location>
        <begin position="602"/>
        <end position="656"/>
    </location>
</feature>
<dbReference type="STRING" id="29845.A0A1V6RMD4"/>
<feature type="compositionally biased region" description="Basic and acidic residues" evidence="1">
    <location>
        <begin position="1358"/>
        <end position="1367"/>
    </location>
</feature>
<feature type="region of interest" description="Disordered" evidence="1">
    <location>
        <begin position="1240"/>
        <end position="1483"/>
    </location>
</feature>
<feature type="domain" description="Phosphatidate phosphatase APP1 catalytic" evidence="2">
    <location>
        <begin position="1077"/>
        <end position="1226"/>
    </location>
</feature>
<dbReference type="FunFam" id="3.20.20.150:FF:000012">
    <property type="entry name" value="Related to UV-endonuclease UVE-1"/>
    <property type="match status" value="1"/>
</dbReference>
<dbReference type="GO" id="GO:0004519">
    <property type="term" value="F:endonuclease activity"/>
    <property type="evidence" value="ECO:0007669"/>
    <property type="project" value="InterPro"/>
</dbReference>
<dbReference type="NCBIfam" id="TIGR00629">
    <property type="entry name" value="uvde"/>
    <property type="match status" value="1"/>
</dbReference>
<proteinExistence type="predicted"/>
<feature type="compositionally biased region" description="Polar residues" evidence="1">
    <location>
        <begin position="1347"/>
        <end position="1357"/>
    </location>
</feature>
<dbReference type="PANTHER" id="PTHR28208:SF3">
    <property type="entry name" value="PHOSPHATIDATE PHOSPHATASE APP1"/>
    <property type="match status" value="1"/>
</dbReference>
<evidence type="ECO:0000259" key="2">
    <source>
        <dbReference type="Pfam" id="PF09949"/>
    </source>
</evidence>
<feature type="compositionally biased region" description="Acidic residues" evidence="1">
    <location>
        <begin position="628"/>
        <end position="637"/>
    </location>
</feature>
<sequence length="1581" mass="175960">MCRSFARLLQGLSIHVNSLEATQRQQSRHTSSRTRSFAPIHNARHTAHCLRFLFKSVTHPLKILGSTSSHAYSQDLGPGPRYLDPEDMVRATETPGPETKPADILNGDITLPADQAEAALDPESDEDIPVEAEELKEALGRPPPVNSSYLPLPWKGRLGYACLNTYLRYSTPSVFCSRTCRIASIIENRHPLQDPDQPTHPIKNRPDRDQPADVARGQAFVEGLGLANVRDLVKIIRWNDKYGIKFMRLSSEMFPFASHKEYGYKLAPFASDKLADVGRVVAELGHRVSVHPGQFTQLGSPRKEVIENSTRDLEYHSEMLRLLKLPPQLDRDAVMILHMGGVFGDKAATLDRFRENYAMLSQDIKNRLVLENDDVSWSVHDLLPICEELNIPLVLDYHHHNIIFDANEVREGTEDIIPLYERISATWARKNITQKMHYSEQTAPAITLRQRRKHSDRVSTLPPCSPTMDLMIEAKDKEQAVFELMRNFKLPGYNLVNDMIPFMRLDENQPHKPPKKSKKNGAFVDLEGSMPPPRTIPDEEVGMGGPDRRVYWPEGMEEWLRPAKKIVKPRATPSPKKSTSKKGKIESVADDAPLDIPIKIETPVKKPVRRMRPSTRARNKRKASDIESTPESEEIPVELDSTPVSTSLSRRSSRAKRVNYTEDIGAHATRRAQSRLWGIRHETLPALRHRAQSRVYQAIVQRQARLATRDSRLGGRLVKYLLGTRRRSRTWKSTVAAGNSLPARHPKSNREPRHGPKDTTIDLMSQSGLSSTWGPGNGDGAAAPGSRRKKVYEYFKAANELRQAYTSQWSGQKNEHDEDYYNTPGAFPDVEIARSGDEEMVVFPSYARKLTGKKSTSTSTRPRRDSWSETIDEYRGAAHEDDEPATPNWDATETEDAVVAVDVRGWIYSPSRGPMSRKHRLMIALARKLSGISAPSGNTNDESDGKVPGKGHDEYIDKEVQTLVATAEKEADPAWKGSHAEQEQHHGAPLSKDELSIANAHLMERLRPFLTNPVGSMPVTVFFFDDNESKSRNITTDESGHFTLRATLPFVPTHIRVLASEDLSVAKPIEVIDPVGISLISDIDDTVKHSAIASGAKEMFRNTFVRELDELTVEGVSDWYCKLADQGVQIHYVSNAPWQLYPLLERYFKMVGLPPGSFHLKQYSGMLQGIFEPTAERKRASLEQILRDFPERKFILVGDSGEADLEVYTEIVLANPGRILGIFIRDVTTSENQKFFDKSVGHLDQSKRSHSSPNMVDHTDAVSNRPTLPPRGGTAAVDSSVPIGHRDPNPSDLDLEDLIDLTDLIIGDQPPPAGLTHPTTSRPRPAKPIKPSALRMVSTPADLAKSSRPSSLRNVATHSDEPEKDSKPAPIQEAPRRKPVPPVPPRRGVPKKDSLIDVDPSPSISQSSTGTSTNEIPSSWLKGLDDGFAGSQTQPQATRAKPPPPRPPPRRTTTGSSTTSSDPSSASTTPARTPASGIQSYPAAAAQAAYQGFQYASDRLNFSGSQSSLSLGRAESNGESGVPPAPLPNKREELWRRRWDRASEVLEQHGVVLGSWRVGSDAEPVCAWLMKEAMKDVKRGR</sequence>
<protein>
    <recommendedName>
        <fullName evidence="2">Phosphatidate phosphatase APP1 catalytic domain-containing protein</fullName>
    </recommendedName>
</protein>
<feature type="region of interest" description="Disordered" evidence="1">
    <location>
        <begin position="969"/>
        <end position="989"/>
    </location>
</feature>
<feature type="region of interest" description="Disordered" evidence="1">
    <location>
        <begin position="506"/>
        <end position="546"/>
    </location>
</feature>
<organism evidence="3 4">
    <name type="scientific">Penicillium vulpinum</name>
    <dbReference type="NCBI Taxonomy" id="29845"/>
    <lineage>
        <taxon>Eukaryota</taxon>
        <taxon>Fungi</taxon>
        <taxon>Dikarya</taxon>
        <taxon>Ascomycota</taxon>
        <taxon>Pezizomycotina</taxon>
        <taxon>Eurotiomycetes</taxon>
        <taxon>Eurotiomycetidae</taxon>
        <taxon>Eurotiales</taxon>
        <taxon>Aspergillaceae</taxon>
        <taxon>Penicillium</taxon>
    </lineage>
</organism>
<name>A0A1V6RMD4_9EURO</name>
<evidence type="ECO:0000313" key="3">
    <source>
        <dbReference type="EMBL" id="OQE02981.1"/>
    </source>
</evidence>
<reference evidence="4" key="1">
    <citation type="journal article" date="2017" name="Nat. Microbiol.">
        <title>Global analysis of biosynthetic gene clusters reveals vast potential of secondary metabolite production in Penicillium species.</title>
        <authorList>
            <person name="Nielsen J.C."/>
            <person name="Grijseels S."/>
            <person name="Prigent S."/>
            <person name="Ji B."/>
            <person name="Dainat J."/>
            <person name="Nielsen K.F."/>
            <person name="Frisvad J.C."/>
            <person name="Workman M."/>
            <person name="Nielsen J."/>
        </authorList>
    </citation>
    <scope>NUCLEOTIDE SEQUENCE [LARGE SCALE GENOMIC DNA]</scope>
    <source>
        <strain evidence="4">IBT 29486</strain>
    </source>
</reference>
<gene>
    <name evidence="3" type="ORF">PENVUL_c036G09363</name>
</gene>
<keyword evidence="4" id="KW-1185">Reference proteome</keyword>
<feature type="region of interest" description="Disordered" evidence="1">
    <location>
        <begin position="731"/>
        <end position="786"/>
    </location>
</feature>
<feature type="region of interest" description="Disordered" evidence="1">
    <location>
        <begin position="1504"/>
        <end position="1529"/>
    </location>
</feature>
<feature type="compositionally biased region" description="Low complexity" evidence="1">
    <location>
        <begin position="1451"/>
        <end position="1483"/>
    </location>
</feature>
<feature type="region of interest" description="Disordered" evidence="1">
    <location>
        <begin position="563"/>
        <end position="590"/>
    </location>
</feature>
<dbReference type="InterPro" id="IPR052935">
    <property type="entry name" value="Mg2+_PAP"/>
</dbReference>
<feature type="compositionally biased region" description="Low complexity" evidence="1">
    <location>
        <begin position="1401"/>
        <end position="1413"/>
    </location>
</feature>
<accession>A0A1V6RMD4</accession>
<dbReference type="EMBL" id="MDYP01000036">
    <property type="protein sequence ID" value="OQE02981.1"/>
    <property type="molecule type" value="Genomic_DNA"/>
</dbReference>
<dbReference type="GO" id="GO:0009411">
    <property type="term" value="P:response to UV"/>
    <property type="evidence" value="ECO:0007669"/>
    <property type="project" value="InterPro"/>
</dbReference>
<dbReference type="GO" id="GO:0006289">
    <property type="term" value="P:nucleotide-excision repair"/>
    <property type="evidence" value="ECO:0007669"/>
    <property type="project" value="InterPro"/>
</dbReference>
<dbReference type="Pfam" id="PF09949">
    <property type="entry name" value="APP1_cat"/>
    <property type="match status" value="1"/>
</dbReference>
<dbReference type="GO" id="GO:0030479">
    <property type="term" value="C:actin cortical patch"/>
    <property type="evidence" value="ECO:0007669"/>
    <property type="project" value="TreeGrafter"/>
</dbReference>
<dbReference type="InterPro" id="IPR004601">
    <property type="entry name" value="UvdE"/>
</dbReference>
<dbReference type="PANTHER" id="PTHR28208">
    <property type="entry name" value="PHOSPHATIDATE PHOSPHATASE APP1"/>
    <property type="match status" value="1"/>
</dbReference>
<dbReference type="Pfam" id="PF03851">
    <property type="entry name" value="UvdE"/>
    <property type="match status" value="1"/>
</dbReference>
<comment type="caution">
    <text evidence="3">The sequence shown here is derived from an EMBL/GenBank/DDBJ whole genome shotgun (WGS) entry which is preliminary data.</text>
</comment>
<dbReference type="InterPro" id="IPR019236">
    <property type="entry name" value="APP1_cat"/>
</dbReference>
<feature type="region of interest" description="Disordered" evidence="1">
    <location>
        <begin position="190"/>
        <end position="212"/>
    </location>
</feature>
<evidence type="ECO:0000313" key="4">
    <source>
        <dbReference type="Proteomes" id="UP000191518"/>
    </source>
</evidence>
<dbReference type="GO" id="GO:0008195">
    <property type="term" value="F:phosphatidate phosphatase activity"/>
    <property type="evidence" value="ECO:0007669"/>
    <property type="project" value="InterPro"/>
</dbReference>
<dbReference type="Proteomes" id="UP000191518">
    <property type="component" value="Unassembled WGS sequence"/>
</dbReference>